<keyword evidence="2" id="KW-1185">Reference proteome</keyword>
<evidence type="ECO:0000313" key="1">
    <source>
        <dbReference type="EMBL" id="KAJ6989626.1"/>
    </source>
</evidence>
<accession>A0AAD6VUP7</accession>
<gene>
    <name evidence="1" type="ORF">NC653_018184</name>
</gene>
<dbReference type="AlphaFoldDB" id="A0AAD6VUP7"/>
<proteinExistence type="predicted"/>
<evidence type="ECO:0000313" key="2">
    <source>
        <dbReference type="Proteomes" id="UP001164929"/>
    </source>
</evidence>
<organism evidence="1 2">
    <name type="scientific">Populus alba x Populus x berolinensis</name>
    <dbReference type="NCBI Taxonomy" id="444605"/>
    <lineage>
        <taxon>Eukaryota</taxon>
        <taxon>Viridiplantae</taxon>
        <taxon>Streptophyta</taxon>
        <taxon>Embryophyta</taxon>
        <taxon>Tracheophyta</taxon>
        <taxon>Spermatophyta</taxon>
        <taxon>Magnoliopsida</taxon>
        <taxon>eudicotyledons</taxon>
        <taxon>Gunneridae</taxon>
        <taxon>Pentapetalae</taxon>
        <taxon>rosids</taxon>
        <taxon>fabids</taxon>
        <taxon>Malpighiales</taxon>
        <taxon>Salicaceae</taxon>
        <taxon>Saliceae</taxon>
        <taxon>Populus</taxon>
    </lineage>
</organism>
<protein>
    <submittedName>
        <fullName evidence="1">Uncharacterized protein</fullName>
    </submittedName>
</protein>
<sequence>MQLSIQPKSTHQVKPQLNKANLSNGSIGFCSRMIFSGKLQMAEGVVGNWDEGHKKATGFSVELGATFGHQGLMIPLRGAHWDSQALKVNSSAHGSTKKIIPKRLACVKKKERERFCNLRIASKERRLENLGGEDGPLMSLEEATIPSPPPSTLLFSLAPLSILTA</sequence>
<name>A0AAD6VUP7_9ROSI</name>
<comment type="caution">
    <text evidence="1">The sequence shown here is derived from an EMBL/GenBank/DDBJ whole genome shotgun (WGS) entry which is preliminary data.</text>
</comment>
<dbReference type="Proteomes" id="UP001164929">
    <property type="component" value="Chromosome 7"/>
</dbReference>
<dbReference type="EMBL" id="JAQIZT010000007">
    <property type="protein sequence ID" value="KAJ6989626.1"/>
    <property type="molecule type" value="Genomic_DNA"/>
</dbReference>
<reference evidence="1" key="1">
    <citation type="journal article" date="2023" name="Mol. Ecol. Resour.">
        <title>Chromosome-level genome assembly of a triploid poplar Populus alba 'Berolinensis'.</title>
        <authorList>
            <person name="Chen S."/>
            <person name="Yu Y."/>
            <person name="Wang X."/>
            <person name="Wang S."/>
            <person name="Zhang T."/>
            <person name="Zhou Y."/>
            <person name="He R."/>
            <person name="Meng N."/>
            <person name="Wang Y."/>
            <person name="Liu W."/>
            <person name="Liu Z."/>
            <person name="Liu J."/>
            <person name="Guo Q."/>
            <person name="Huang H."/>
            <person name="Sederoff R.R."/>
            <person name="Wang G."/>
            <person name="Qu G."/>
            <person name="Chen S."/>
        </authorList>
    </citation>
    <scope>NUCLEOTIDE SEQUENCE</scope>
    <source>
        <strain evidence="1">SC-2020</strain>
    </source>
</reference>